<dbReference type="Proteomes" id="UP000747399">
    <property type="component" value="Unassembled WGS sequence"/>
</dbReference>
<dbReference type="Pfam" id="PF05686">
    <property type="entry name" value="Glyco_transf_90"/>
    <property type="match status" value="1"/>
</dbReference>
<feature type="signal peptide" evidence="3">
    <location>
        <begin position="1"/>
        <end position="32"/>
    </location>
</feature>
<keyword evidence="3" id="KW-0732">Signal</keyword>
<feature type="domain" description="Glycosyl transferase CAP10" evidence="4">
    <location>
        <begin position="307"/>
        <end position="394"/>
    </location>
</feature>
<reference evidence="5" key="1">
    <citation type="journal article" date="2021" name="Proc. Natl. Acad. Sci. U.S.A.">
        <title>Three genomes in the algal genus Volvox reveal the fate of a haploid sex-determining region after a transition to homothallism.</title>
        <authorList>
            <person name="Yamamoto K."/>
            <person name="Hamaji T."/>
            <person name="Kawai-Toyooka H."/>
            <person name="Matsuzaki R."/>
            <person name="Takahashi F."/>
            <person name="Nishimura Y."/>
            <person name="Kawachi M."/>
            <person name="Noguchi H."/>
            <person name="Minakuchi Y."/>
            <person name="Umen J.G."/>
            <person name="Toyoda A."/>
            <person name="Nozaki H."/>
        </authorList>
    </citation>
    <scope>NUCLEOTIDE SEQUENCE</scope>
    <source>
        <strain evidence="5">NIES-3780</strain>
    </source>
</reference>
<feature type="chain" id="PRO_5035284445" description="Glycosyl transferase CAP10 domain-containing protein" evidence="3">
    <location>
        <begin position="33"/>
        <end position="432"/>
    </location>
</feature>
<dbReference type="GO" id="GO:0016740">
    <property type="term" value="F:transferase activity"/>
    <property type="evidence" value="ECO:0007669"/>
    <property type="project" value="UniProtKB-KW"/>
</dbReference>
<dbReference type="AlphaFoldDB" id="A0A8J4EZH0"/>
<keyword evidence="2" id="KW-0808">Transferase</keyword>
<accession>A0A8J4EZH0</accession>
<comment type="caution">
    <text evidence="5">The sequence shown here is derived from an EMBL/GenBank/DDBJ whole genome shotgun (WGS) entry which is preliminary data.</text>
</comment>
<gene>
    <name evidence="5" type="ORF">Vafri_9181</name>
</gene>
<evidence type="ECO:0000256" key="1">
    <source>
        <dbReference type="ARBA" id="ARBA00010118"/>
    </source>
</evidence>
<protein>
    <recommendedName>
        <fullName evidence="4">Glycosyl transferase CAP10 domain-containing protein</fullName>
    </recommendedName>
</protein>
<evidence type="ECO:0000313" key="5">
    <source>
        <dbReference type="EMBL" id="GIL53571.1"/>
    </source>
</evidence>
<dbReference type="InterPro" id="IPR006598">
    <property type="entry name" value="CAP10"/>
</dbReference>
<dbReference type="EMBL" id="BNCO01000015">
    <property type="protein sequence ID" value="GIL53571.1"/>
    <property type="molecule type" value="Genomic_DNA"/>
</dbReference>
<sequence>MSNMEQHTKMKLSSFKWIIVLKLLFTILKVCAEQEKGSSAQDAEVQHITDKTGWDRAWTHAALEPLYNSSLYPDVDVFRARVRFPSALGIANQLRKYHMNSTRVKRGTAVVVVRAGKVYGITFEDFSPAFRIRLDSVVSELQRYQDAGYIKLEDTVFILNTRDVPVCTLGYCLAPLFSYIKDIRNGRPYSDDLLVPLMSYPFEELVEYPQDKKIRQGVMASYMDEAVGSENTCRSLVHRFAREDTAGEYIKILDSEQLMETGKDRNALKAAHVSGIVAPPPPPDQLVRYSLVMSCDYQTANPGLASLLHTNSLVLKGRSSWYEYYYRALENGVHYVEFEPGFAEEEVKDALKPAAQEKVRAMVEAAQRFAYKYLSQRSRALFFEKAISEYNKLFGPDYMKATVADLPGDRSIQMRDILALKMYPSSWRQGLA</sequence>
<dbReference type="PANTHER" id="PTHR12203">
    <property type="entry name" value="KDEL LYS-ASP-GLU-LEU CONTAINING - RELATED"/>
    <property type="match status" value="1"/>
</dbReference>
<proteinExistence type="inferred from homology"/>
<evidence type="ECO:0000313" key="6">
    <source>
        <dbReference type="Proteomes" id="UP000747399"/>
    </source>
</evidence>
<evidence type="ECO:0000259" key="4">
    <source>
        <dbReference type="Pfam" id="PF05686"/>
    </source>
</evidence>
<evidence type="ECO:0000256" key="2">
    <source>
        <dbReference type="ARBA" id="ARBA00022679"/>
    </source>
</evidence>
<name>A0A8J4EZH0_9CHLO</name>
<organism evidence="5 6">
    <name type="scientific">Volvox africanus</name>
    <dbReference type="NCBI Taxonomy" id="51714"/>
    <lineage>
        <taxon>Eukaryota</taxon>
        <taxon>Viridiplantae</taxon>
        <taxon>Chlorophyta</taxon>
        <taxon>core chlorophytes</taxon>
        <taxon>Chlorophyceae</taxon>
        <taxon>CS clade</taxon>
        <taxon>Chlamydomonadales</taxon>
        <taxon>Volvocaceae</taxon>
        <taxon>Volvox</taxon>
    </lineage>
</organism>
<dbReference type="InterPro" id="IPR051091">
    <property type="entry name" value="O-Glucosyltr/Glycosyltrsf_90"/>
</dbReference>
<comment type="similarity">
    <text evidence="1">Belongs to the glycosyltransferase 90 family.</text>
</comment>
<keyword evidence="6" id="KW-1185">Reference proteome</keyword>
<evidence type="ECO:0000256" key="3">
    <source>
        <dbReference type="SAM" id="SignalP"/>
    </source>
</evidence>
<dbReference type="PANTHER" id="PTHR12203:SF35">
    <property type="entry name" value="PROTEIN O-GLUCOSYLTRANSFERASE 1"/>
    <property type="match status" value="1"/>
</dbReference>